<dbReference type="OrthoDB" id="417450at2759"/>
<dbReference type="PANTHER" id="PTHR12329:SF16">
    <property type="entry name" value="BAG FAMILY MOLECULAR CHAPERONE REGULATOR 1"/>
    <property type="match status" value="1"/>
</dbReference>
<evidence type="ECO:0000256" key="1">
    <source>
        <dbReference type="ARBA" id="ARBA00023186"/>
    </source>
</evidence>
<dbReference type="AlphaFoldDB" id="A0A2P7YWR4"/>
<dbReference type="InterPro" id="IPR039773">
    <property type="entry name" value="BAG_chaperone_regulator"/>
</dbReference>
<keyword evidence="1" id="KW-0143">Chaperone</keyword>
<dbReference type="GO" id="GO:0051087">
    <property type="term" value="F:protein-folding chaperone binding"/>
    <property type="evidence" value="ECO:0007669"/>
    <property type="project" value="InterPro"/>
</dbReference>
<dbReference type="GO" id="GO:0050821">
    <property type="term" value="P:protein stabilization"/>
    <property type="evidence" value="ECO:0007669"/>
    <property type="project" value="TreeGrafter"/>
</dbReference>
<dbReference type="InterPro" id="IPR003103">
    <property type="entry name" value="BAG_domain"/>
</dbReference>
<dbReference type="PROSITE" id="PS51035">
    <property type="entry name" value="BAG"/>
    <property type="match status" value="1"/>
</dbReference>
<dbReference type="Gene3D" id="1.20.58.120">
    <property type="entry name" value="BAG domain"/>
    <property type="match status" value="1"/>
</dbReference>
<evidence type="ECO:0000313" key="4">
    <source>
        <dbReference type="Proteomes" id="UP000241107"/>
    </source>
</evidence>
<dbReference type="SUPFAM" id="SSF63491">
    <property type="entry name" value="BAG domain"/>
    <property type="match status" value="1"/>
</dbReference>
<keyword evidence="4" id="KW-1185">Reference proteome</keyword>
<evidence type="ECO:0000313" key="3">
    <source>
        <dbReference type="EMBL" id="PSK40413.1"/>
    </source>
</evidence>
<feature type="domain" description="BAG" evidence="2">
    <location>
        <begin position="108"/>
        <end position="193"/>
    </location>
</feature>
<dbReference type="Proteomes" id="UP000241107">
    <property type="component" value="Unassembled WGS sequence"/>
</dbReference>
<dbReference type="VEuPathDB" id="FungiDB:C7M61_000050"/>
<dbReference type="GO" id="GO:0005634">
    <property type="term" value="C:nucleus"/>
    <property type="evidence" value="ECO:0007669"/>
    <property type="project" value="TreeGrafter"/>
</dbReference>
<dbReference type="RefSeq" id="XP_024715112.1">
    <property type="nucleotide sequence ID" value="XM_024855513.1"/>
</dbReference>
<organism evidence="3 4">
    <name type="scientific">Candidozyma pseudohaemuli</name>
    <dbReference type="NCBI Taxonomy" id="418784"/>
    <lineage>
        <taxon>Eukaryota</taxon>
        <taxon>Fungi</taxon>
        <taxon>Dikarya</taxon>
        <taxon>Ascomycota</taxon>
        <taxon>Saccharomycotina</taxon>
        <taxon>Pichiomycetes</taxon>
        <taxon>Metschnikowiaceae</taxon>
        <taxon>Candidozyma</taxon>
    </lineage>
</organism>
<protein>
    <recommendedName>
        <fullName evidence="2">BAG domain-containing protein</fullName>
    </recommendedName>
</protein>
<dbReference type="EMBL" id="PYFQ01000001">
    <property type="protein sequence ID" value="PSK40413.1"/>
    <property type="molecule type" value="Genomic_DNA"/>
</dbReference>
<accession>A0A2P7YWR4</accession>
<proteinExistence type="predicted"/>
<dbReference type="GO" id="GO:0005829">
    <property type="term" value="C:cytosol"/>
    <property type="evidence" value="ECO:0007669"/>
    <property type="project" value="TreeGrafter"/>
</dbReference>
<name>A0A2P7YWR4_9ASCO</name>
<dbReference type="Pfam" id="PF02179">
    <property type="entry name" value="BAG"/>
    <property type="match status" value="1"/>
</dbReference>
<evidence type="ECO:0000259" key="2">
    <source>
        <dbReference type="PROSITE" id="PS51035"/>
    </source>
</evidence>
<dbReference type="GO" id="GO:0016020">
    <property type="term" value="C:membrane"/>
    <property type="evidence" value="ECO:0007669"/>
    <property type="project" value="TreeGrafter"/>
</dbReference>
<reference evidence="3 4" key="1">
    <citation type="submission" date="2018-03" db="EMBL/GenBank/DDBJ databases">
        <title>Candida pseudohaemulonii genome assembly and annotation.</title>
        <authorList>
            <person name="Munoz J.F."/>
            <person name="Gade L.G."/>
            <person name="Chow N.A."/>
            <person name="Litvintseva A.P."/>
            <person name="Loparev V.N."/>
            <person name="Cuomo C.A."/>
        </authorList>
    </citation>
    <scope>NUCLEOTIDE SEQUENCE [LARGE SCALE GENOMIC DNA]</scope>
    <source>
        <strain evidence="3 4">B12108</strain>
    </source>
</reference>
<sequence>MSNIYDILTAGNGGFSNTITKCIDYLEQHIPGYASRSSWLEYFNDIASTSREELIDDFSNLRVTPATTTVVLTTFLTILVASKLLGGSPPPKETKKPKKKKKSKAQVANAQIQTILDNVEETYVTQIDDYIENFGQLSEDKKENTYNYIQEMLLKELLKLDGIDIAGNEVLRDNRKKVIRFIQEHQSRLDQFKKDNQTS</sequence>
<dbReference type="GeneID" id="36563444"/>
<dbReference type="SMART" id="SM00264">
    <property type="entry name" value="BAG"/>
    <property type="match status" value="1"/>
</dbReference>
<dbReference type="InterPro" id="IPR036533">
    <property type="entry name" value="BAG_dom_sf"/>
</dbReference>
<comment type="caution">
    <text evidence="3">The sequence shown here is derived from an EMBL/GenBank/DDBJ whole genome shotgun (WGS) entry which is preliminary data.</text>
</comment>
<dbReference type="STRING" id="418784.A0A2P7YWR4"/>
<dbReference type="PANTHER" id="PTHR12329">
    <property type="entry name" value="BCL2-ASSOCIATED ATHANOGENE"/>
    <property type="match status" value="1"/>
</dbReference>
<dbReference type="GO" id="GO:0000774">
    <property type="term" value="F:adenyl-nucleotide exchange factor activity"/>
    <property type="evidence" value="ECO:0007669"/>
    <property type="project" value="TreeGrafter"/>
</dbReference>
<gene>
    <name evidence="3" type="ORF">C7M61_000050</name>
</gene>